<protein>
    <recommendedName>
        <fullName evidence="1">Aminotransferase-like plant mobile domain-containing protein</fullName>
    </recommendedName>
</protein>
<evidence type="ECO:0000313" key="3">
    <source>
        <dbReference type="Proteomes" id="UP000289738"/>
    </source>
</evidence>
<comment type="caution">
    <text evidence="2">The sequence shown here is derived from an EMBL/GenBank/DDBJ whole genome shotgun (WGS) entry which is preliminary data.</text>
</comment>
<dbReference type="InterPro" id="IPR019557">
    <property type="entry name" value="AminoTfrase-like_pln_mobile"/>
</dbReference>
<name>A0A444ZN60_ARAHY</name>
<dbReference type="PANTHER" id="PTHR46033:SF8">
    <property type="entry name" value="PROTEIN MAINTENANCE OF MERISTEMS-LIKE"/>
    <property type="match status" value="1"/>
</dbReference>
<feature type="domain" description="Aminotransferase-like plant mobile" evidence="1">
    <location>
        <begin position="19"/>
        <end position="80"/>
    </location>
</feature>
<gene>
    <name evidence="2" type="ORF">Ahy_B04g072541</name>
</gene>
<dbReference type="InterPro" id="IPR044824">
    <property type="entry name" value="MAIN-like"/>
</dbReference>
<keyword evidence="3" id="KW-1185">Reference proteome</keyword>
<dbReference type="Proteomes" id="UP000289738">
    <property type="component" value="Chromosome B04"/>
</dbReference>
<dbReference type="PANTHER" id="PTHR46033">
    <property type="entry name" value="PROTEIN MAIN-LIKE 2"/>
    <property type="match status" value="1"/>
</dbReference>
<dbReference type="GO" id="GO:0010073">
    <property type="term" value="P:meristem maintenance"/>
    <property type="evidence" value="ECO:0007669"/>
    <property type="project" value="InterPro"/>
</dbReference>
<evidence type="ECO:0000313" key="2">
    <source>
        <dbReference type="EMBL" id="RYR15649.1"/>
    </source>
</evidence>
<reference evidence="2 3" key="1">
    <citation type="submission" date="2019-01" db="EMBL/GenBank/DDBJ databases">
        <title>Sequencing of cultivated peanut Arachis hypogaea provides insights into genome evolution and oil improvement.</title>
        <authorList>
            <person name="Chen X."/>
        </authorList>
    </citation>
    <scope>NUCLEOTIDE SEQUENCE [LARGE SCALE GENOMIC DNA]</scope>
    <source>
        <strain evidence="3">cv. Fuhuasheng</strain>
        <tissue evidence="2">Leaves</tissue>
    </source>
</reference>
<evidence type="ECO:0000259" key="1">
    <source>
        <dbReference type="Pfam" id="PF10536"/>
    </source>
</evidence>
<dbReference type="EMBL" id="SDMP01000014">
    <property type="protein sequence ID" value="RYR15649.1"/>
    <property type="molecule type" value="Genomic_DNA"/>
</dbReference>
<sequence>MQDTFTDRLEGTDEETVRRYARAYIMMLLSTQLFADKSNTRMHIRWLLYVARLEDMGRYSWGSTTLSWLYSCLCRVANKHMLGGLQHWPFPTLNIDFLMSKDGRGGDQWFLTSLQGWHIHCDRRAEHVLRFDIVPNPGPSHAYLEWWHQYGR</sequence>
<dbReference type="Pfam" id="PF10536">
    <property type="entry name" value="PMD"/>
    <property type="match status" value="1"/>
</dbReference>
<accession>A0A444ZN60</accession>
<organism evidence="2 3">
    <name type="scientific">Arachis hypogaea</name>
    <name type="common">Peanut</name>
    <dbReference type="NCBI Taxonomy" id="3818"/>
    <lineage>
        <taxon>Eukaryota</taxon>
        <taxon>Viridiplantae</taxon>
        <taxon>Streptophyta</taxon>
        <taxon>Embryophyta</taxon>
        <taxon>Tracheophyta</taxon>
        <taxon>Spermatophyta</taxon>
        <taxon>Magnoliopsida</taxon>
        <taxon>eudicotyledons</taxon>
        <taxon>Gunneridae</taxon>
        <taxon>Pentapetalae</taxon>
        <taxon>rosids</taxon>
        <taxon>fabids</taxon>
        <taxon>Fabales</taxon>
        <taxon>Fabaceae</taxon>
        <taxon>Papilionoideae</taxon>
        <taxon>50 kb inversion clade</taxon>
        <taxon>dalbergioids sensu lato</taxon>
        <taxon>Dalbergieae</taxon>
        <taxon>Pterocarpus clade</taxon>
        <taxon>Arachis</taxon>
    </lineage>
</organism>
<dbReference type="AlphaFoldDB" id="A0A444ZN60"/>
<proteinExistence type="predicted"/>